<accession>A0AAD3E196</accession>
<feature type="region of interest" description="Disordered" evidence="1">
    <location>
        <begin position="238"/>
        <end position="302"/>
    </location>
</feature>
<feature type="compositionally biased region" description="Basic and acidic residues" evidence="1">
    <location>
        <begin position="1956"/>
        <end position="1966"/>
    </location>
</feature>
<feature type="region of interest" description="Disordered" evidence="1">
    <location>
        <begin position="3202"/>
        <end position="3234"/>
    </location>
</feature>
<feature type="compositionally biased region" description="Polar residues" evidence="1">
    <location>
        <begin position="2324"/>
        <end position="2344"/>
    </location>
</feature>
<feature type="compositionally biased region" description="Polar residues" evidence="1">
    <location>
        <begin position="1148"/>
        <end position="1176"/>
    </location>
</feature>
<feature type="region of interest" description="Disordered" evidence="1">
    <location>
        <begin position="3554"/>
        <end position="3585"/>
    </location>
</feature>
<dbReference type="SUPFAM" id="SSF53850">
    <property type="entry name" value="Periplasmic binding protein-like II"/>
    <property type="match status" value="1"/>
</dbReference>
<feature type="region of interest" description="Disordered" evidence="1">
    <location>
        <begin position="1089"/>
        <end position="1187"/>
    </location>
</feature>
<feature type="compositionally biased region" description="Low complexity" evidence="1">
    <location>
        <begin position="3523"/>
        <end position="3532"/>
    </location>
</feature>
<keyword evidence="2" id="KW-0732">Signal</keyword>
<feature type="compositionally biased region" description="Low complexity" evidence="1">
    <location>
        <begin position="2293"/>
        <end position="2323"/>
    </location>
</feature>
<feature type="compositionally biased region" description="Polar residues" evidence="1">
    <location>
        <begin position="1089"/>
        <end position="1103"/>
    </location>
</feature>
<protein>
    <recommendedName>
        <fullName evidence="5">Guanylate cyclase domain-containing protein</fullName>
    </recommendedName>
</protein>
<feature type="compositionally biased region" description="Basic and acidic residues" evidence="1">
    <location>
        <begin position="1452"/>
        <end position="1474"/>
    </location>
</feature>
<feature type="region of interest" description="Disordered" evidence="1">
    <location>
        <begin position="3334"/>
        <end position="3435"/>
    </location>
</feature>
<feature type="region of interest" description="Disordered" evidence="1">
    <location>
        <begin position="3084"/>
        <end position="3135"/>
    </location>
</feature>
<dbReference type="InterPro" id="IPR050697">
    <property type="entry name" value="Adenylyl/Guanylyl_Cyclase_3/4"/>
</dbReference>
<feature type="region of interest" description="Disordered" evidence="1">
    <location>
        <begin position="2980"/>
        <end position="3014"/>
    </location>
</feature>
<feature type="compositionally biased region" description="Gly residues" evidence="1">
    <location>
        <begin position="253"/>
        <end position="267"/>
    </location>
</feature>
<feature type="compositionally biased region" description="Low complexity" evidence="1">
    <location>
        <begin position="3646"/>
        <end position="3656"/>
    </location>
</feature>
<evidence type="ECO:0000313" key="3">
    <source>
        <dbReference type="EMBL" id="GFR50637.1"/>
    </source>
</evidence>
<feature type="compositionally biased region" description="Low complexity" evidence="1">
    <location>
        <begin position="4007"/>
        <end position="4025"/>
    </location>
</feature>
<comment type="caution">
    <text evidence="3">The sequence shown here is derived from an EMBL/GenBank/DDBJ whole genome shotgun (WGS) entry which is preliminary data.</text>
</comment>
<feature type="compositionally biased region" description="Low complexity" evidence="1">
    <location>
        <begin position="3877"/>
        <end position="3897"/>
    </location>
</feature>
<feature type="compositionally biased region" description="Gly residues" evidence="1">
    <location>
        <begin position="2995"/>
        <end position="3008"/>
    </location>
</feature>
<dbReference type="PANTHER" id="PTHR43081">
    <property type="entry name" value="ADENYLATE CYCLASE, TERMINAL-DIFFERENTIATION SPECIFIC-RELATED"/>
    <property type="match status" value="1"/>
</dbReference>
<feature type="compositionally biased region" description="Pro residues" evidence="1">
    <location>
        <begin position="3913"/>
        <end position="3925"/>
    </location>
</feature>
<feature type="region of interest" description="Disordered" evidence="1">
    <location>
        <begin position="3031"/>
        <end position="3063"/>
    </location>
</feature>
<feature type="region of interest" description="Disordered" evidence="1">
    <location>
        <begin position="3606"/>
        <end position="3714"/>
    </location>
</feature>
<evidence type="ECO:0008006" key="5">
    <source>
        <dbReference type="Google" id="ProtNLM"/>
    </source>
</evidence>
<evidence type="ECO:0000313" key="4">
    <source>
        <dbReference type="Proteomes" id="UP001054857"/>
    </source>
</evidence>
<organism evidence="3 4">
    <name type="scientific">Astrephomene gubernaculifera</name>
    <dbReference type="NCBI Taxonomy" id="47775"/>
    <lineage>
        <taxon>Eukaryota</taxon>
        <taxon>Viridiplantae</taxon>
        <taxon>Chlorophyta</taxon>
        <taxon>core chlorophytes</taxon>
        <taxon>Chlorophyceae</taxon>
        <taxon>CS clade</taxon>
        <taxon>Chlamydomonadales</taxon>
        <taxon>Astrephomenaceae</taxon>
        <taxon>Astrephomene</taxon>
    </lineage>
</organism>
<feature type="region of interest" description="Disordered" evidence="1">
    <location>
        <begin position="1420"/>
        <end position="1502"/>
    </location>
</feature>
<feature type="compositionally biased region" description="Gly residues" evidence="1">
    <location>
        <begin position="1838"/>
        <end position="1854"/>
    </location>
</feature>
<feature type="compositionally biased region" description="Low complexity" evidence="1">
    <location>
        <begin position="268"/>
        <end position="301"/>
    </location>
</feature>
<feature type="region of interest" description="Disordered" evidence="1">
    <location>
        <begin position="3453"/>
        <end position="3537"/>
    </location>
</feature>
<feature type="compositionally biased region" description="Basic and acidic residues" evidence="1">
    <location>
        <begin position="1481"/>
        <end position="1491"/>
    </location>
</feature>
<feature type="compositionally biased region" description="Low complexity" evidence="1">
    <location>
        <begin position="240"/>
        <end position="252"/>
    </location>
</feature>
<feature type="compositionally biased region" description="Basic and acidic residues" evidence="1">
    <location>
        <begin position="3858"/>
        <end position="3867"/>
    </location>
</feature>
<feature type="region of interest" description="Disordered" evidence="1">
    <location>
        <begin position="2217"/>
        <end position="2280"/>
    </location>
</feature>
<feature type="region of interest" description="Disordered" evidence="1">
    <location>
        <begin position="2384"/>
        <end position="2433"/>
    </location>
</feature>
<feature type="region of interest" description="Disordered" evidence="1">
    <location>
        <begin position="1684"/>
        <end position="1723"/>
    </location>
</feature>
<feature type="compositionally biased region" description="Gly residues" evidence="1">
    <location>
        <begin position="1945"/>
        <end position="1955"/>
    </location>
</feature>
<dbReference type="InterPro" id="IPR029787">
    <property type="entry name" value="Nucleotide_cyclase"/>
</dbReference>
<feature type="signal peptide" evidence="2">
    <location>
        <begin position="1"/>
        <end position="23"/>
    </location>
</feature>
<feature type="compositionally biased region" description="Low complexity" evidence="1">
    <location>
        <begin position="3390"/>
        <end position="3431"/>
    </location>
</feature>
<feature type="region of interest" description="Disordered" evidence="1">
    <location>
        <begin position="3851"/>
        <end position="4051"/>
    </location>
</feature>
<feature type="compositionally biased region" description="Polar residues" evidence="1">
    <location>
        <begin position="3084"/>
        <end position="3096"/>
    </location>
</feature>
<feature type="compositionally biased region" description="Low complexity" evidence="1">
    <location>
        <begin position="3457"/>
        <end position="3491"/>
    </location>
</feature>
<feature type="region of interest" description="Disordered" evidence="1">
    <location>
        <begin position="1945"/>
        <end position="1971"/>
    </location>
</feature>
<sequence length="4051" mass="413157">MMTQNVAILLLFLLTLSCRWLLAQSDTTKQDSVAICVLTAINSNNSCGRESVSTYKGTGADRIAYCAAQESHAVNVTTLSLSLFDNCVPVASGNQSCCPLASYAAQYALEAGLSNPEVSHTALDEWEQRLSTTGGGAGLPQAAAWAVSPPQLAFLASQAASTVDLALPAAGDSRLSWADLDAGLRSTAVFSGRVIGVPYDIDPPLLFYRRDALRAVGRAVPQTWSELLATARELNTSQVSCSSSGGSTSSSSSGGGSTSSSSSGGGSTSSSSSSGGSTSSSSSSGGSLASTGNGSSSSSSTAADPSLGCYGRGFCLLLPPGCSNDGALLAAVWASMTALAGPRAGLYFEPRSMAPRFDGPAMQEAVRLYRELSQLGSPAGPCSRLDFATARSTCAMGIAGSSVVRLLGLPALDPSSSSGSGSSSGSAVWGATGTVLLPGSTVVEDPVSRQMRNCTLELCPFAELLLDNSDGGSSTPDSSSSSDGAEAGNSTLQQQQQLWVNRAPHPGRGPFYLALNPASNAATLLAAWRAVTWVVSPQAAWDRVSDPWVSASPVRYQHLAAAAVPAWVAAGWHPGDVAEYLGVLRAVLAHRNAVPAAGFLGGELLVELFGAAAAEAAAQDGPDPAVVVQALKANATAAFKQKYGGFIAIRQSYLNSIGAVLGSGELLLNTTSTSGKPRVQVSVGIAAGVVAALATLSALLALASASTKGKVLLLRGVRRRRSGAAQMPGYGPQTTLVVTDIQDSTVLWETVPEAVMDLSLDLHNHCVRQLVRRYRGYETHTEGDSFTLAFFSAADATSFALELQTALMDLDWPTQLLEHPSAAEVFLTTKAAAAAAAAASSASAQAMTHGSHPISEVSPRTTPPSQNLTALSLATAAGDAASAGYGAGLGSVLAGSETQSFLRRPSSWHTAQQPPRRAGSYALLTHITGGGGMQADRSHHGAVQKLSLAEPTAAAGGMAVPLSCQQQQQQPVAVQPGELVGGLRKRGVQSLGEAAFARMLATSGGGRSSGGAAAAEAAGAASPSSGNVSGCEGKGSVAVASGTTAEPQKPSNSLRANQGQGGDSGGGGGTGHGRKTGAHLALVNVAHRTMSSHSATSGGSPRNTESRANDGAGISFHRSASMSPANAIHPAVIGRRPSMPAMPRLRNAPSSNRHAASASPITQQQNTPQLSPSPQRQPGPALTIGGSYRRRSTLGITSAAAAANPSGVAGAGGMLTSPPAAPDWLLTGTGGVGEMLLPRGNSVIAVPSRSVSRFALAANGGNTSSPVRTWASAQPQMSPPLTFDADAHGIPNGRASVSVTANGMGTVVEPRSASVGRDSRHPLRRGCSRSFDGHMMLAAVTAAAAATPARDDRDATRGGSFTSAAGSFVSVMAKAAVRLGHGGTDADSDCHSIHGGRAAAALISQSPNITVSGEFPIVVGGLDSGADTEEESLDCDNETDGQDEGSEGPEGVVRHADRTQEEAGGDEGSKRDDDGNGGSARTHEQQQRQRQPDAPSTSSSMTATAVDMHNAHGSSISLAFRAVSSRALLRRSRIHSTEAVPQVLRMGTAAASELGAVPHEVAHSAASSPAAHGSVGSGFGGGGGTASGSIAATFVGNVLSAGHAPSAVGVAEAGVSDGGMLDLAAGLTSRAGEGAGLRGAAAAAVRIAGGSFTHAPRIGCDPLGSPFNSGDAAAGVVWQAGITPPPPHMAFQQQQQHHHQQQEQRRGEEDEQEEAAPTLPLPLPSLPAAVMMLSPAQRAMISVASGRGALLRSSLGHPVTSKTTTTMTALTSAAAAAAAAGATAATTEDAVDAGVVASASSRSLAGGPHPGGTSSRMLAHQPSGSAHGGEYFNRQPSGGMGAVTEAGGGGGGGSASLSGALRSFSRRLSGSLNSARLVLMGGGAAAASGGGGNSGHARIPIVTCAGSQVHGSDFPDICEDEEGEGGVGGVGSGSNTVFACRGSHGGGHAGAAGKGGSDRPSKERFPRRGFFKNNNKVARSFATALLYETLRAASTNALGHRIAVAHQSQRDAPDVSRQNSQAGPAPGAQSHPTSQSQSQSQSQQQPQQQQQGGCYVGSGPLTWSMRHAAAGALSATTGPISPRYSSGVQGTLSPDTSLTAALLSATAPTSAATAGPLPHNSATAAAAVRQGSDREHLPYYQQAAAATAVGPPGLSTAAGAAAAPPPARGKIPYMYSNAVYGSGRGDEQSRLPRSPSWVGPEAPGILRQRSLLLRAQHSHASFKSEPSPLRAFVPSGGQPGSPYPSPRVLVGGSGLGETAAAEPHSSPQVAGSQDGLPGQRHANKNRVHLAQQQQLRNQEQMPHQQQQQQQQQQGGGTQSFSQSRTLSQTNSRTLSQSHSHSNGNHPAVAGRALSTRGPSLRPPPPLAVATSPLLLPIGSIVGGGGAVSHTSQPAPGGLREEEAPSPTEKGPEEPEEEEAQARSTPPQPLRANPSRLWRRESWWLARGLGSQHAWAGNNSPSAGVSSSAAVSMASAACSGALSGAVSVLAASSGCSRVATGMLARLGSRRRMTSHTSGASRPEGGAGQVLLFRGLRVRVGLHSGLEPGCDVCWTKRSGRRAYSGSAMRNARLLSDAALGGMVVLSAATLQRLQPLPNEKLPAGTLVWHAGRFRLGDKDGCLSLDVYQALLPALLPRLQAFRGVPLRVVAALMPGLLEAPVGPVALAACQVVGVEVLRCWNLGVAEEALEAFRWQAAEVVAEQGGTLVDLEGGAAVAAFTRAYPAVTSLLTLEDDLKSAVPWPAPLLEHELGEEICCVLPPGPDGVVATQLVHNGLRVRCAAEWFNDVRLDLNVTRAVQLYRSTCNGKPWKQLHRMLRQAKMGQTLISGSMHRLLVSGGGDLLEYMQCEQIPTTTLTGGTGGGGGGGTLTTDGYFAAQQQQQRQQSVSVHHRHTGNGGGGGGGYLSGSGIAALLSPRSTIAGVVSGRVSGIMAAARGSGVQVELAAGQRMSEPGPLPPVDAAAAAASTAPLDRLARAELEDWGQPRGTPTLVPYGSRSGGGSAGGSGGGSVAVVPPHREGRSIVGLPAALSGGGGGWGATSTHGCGTSTSAANSSNPSDGSDVEHWGLRSRGLSAAASVTPYDTSMTAATGSATQSPRGASLLGMGSATTASRSRLAMPSREPSTATAPGVTEAGTTAAVPAPADEATVAMSGLLSTVTVAAADVDGRSSAADFSSFPLAKLAAAGVSGMSNVMTASREMEFELSSRASAQSGDPRVSAGTYRTSRPHSYRLSTGDVSSRMDSVLVPQDRVMFNSTTSQYDPISGGGGGVVLSTGAAAASAAAASSSSAAPTAAATITHAAAAASPGPRATSLASTVYGSAPTSSAFAGLAAGGGGSPGGVGGGSSSSPSQLPTGFHAARRRSSASNLGPRSNQGSPHGGVTPAAGGGGGATTPPSLSPSSTPSPHGHHVGQQQQQQQHYLQQQHHSTHHNQTLRSQPSWFQRRSIASAAFTPHSPITQQQQQHPHSYQRLSNNTSRNLNSNQQQQQQQQQQRSLHHQRSEPLSFPRFQLSAPHPPLPPLPPRLQPSASATLAELPPPPSSPAAIAAALGASAAAVASPNSEKPTFPSPSRPMGHSMTPSDPADASVAADDGIVEGSGRLLLASADVPLGDQEEDGSEGTTIRTGLVTAMPSLRRAGSLSSLPSETHSQSQSQRLRLSPAERSPEIVPAPASEPLLPSSPQLRLQPDQQLPEQQPQQPGSPAAALHHSNSSHAIAPSSARQMLLPRNLQHHRRFLSSSSNALQNLQQQREQQQQQERMQAAQSSGTVAPYTPRSPSPNQLFGSSLAKRAAVLPEGCDPRVGELSRGAVLPPTDGGTQVVWRMAPPAVRARRNNGGLAGGVMLGGYVMPPPPWLLAAGDRSTSRRGHDGSAHSQRHPQHPHQQYPLHYPQHPQQHTDQPQLASKQVGGGTLRTLPRWPPQQLPSPLPQQPRWQQLQQPQQQHHPQQQLHPQALGQGQEQGQEQGPRQAAMQQPPAPSGLNRMRSVSASSFLPAPSPQSQSHPPPQPHPQSQPDHQYQSQQQQQHQQSSALPDLLDPGFSTSNLAEARASGTDRD</sequence>
<feature type="compositionally biased region" description="Low complexity" evidence="1">
    <location>
        <begin position="3740"/>
        <end position="3760"/>
    </location>
</feature>
<feature type="region of interest" description="Disordered" evidence="1">
    <location>
        <begin position="469"/>
        <end position="494"/>
    </location>
</feature>
<feature type="compositionally biased region" description="Low complexity" evidence="1">
    <location>
        <begin position="3666"/>
        <end position="3713"/>
    </location>
</feature>
<feature type="region of interest" description="Disordered" evidence="1">
    <location>
        <begin position="1800"/>
        <end position="1855"/>
    </location>
</feature>
<keyword evidence="4" id="KW-1185">Reference proteome</keyword>
<feature type="compositionally biased region" description="Pro residues" evidence="1">
    <location>
        <begin position="3511"/>
        <end position="3522"/>
    </location>
</feature>
<feature type="compositionally biased region" description="Low complexity" evidence="1">
    <location>
        <begin position="3037"/>
        <end position="3054"/>
    </location>
</feature>
<feature type="compositionally biased region" description="Low complexity" evidence="1">
    <location>
        <begin position="2034"/>
        <end position="2051"/>
    </location>
</feature>
<evidence type="ECO:0000256" key="2">
    <source>
        <dbReference type="SAM" id="SignalP"/>
    </source>
</evidence>
<feature type="chain" id="PRO_5042125902" description="Guanylate cyclase domain-containing protein" evidence="2">
    <location>
        <begin position="24"/>
        <end position="4051"/>
    </location>
</feature>
<reference evidence="3 4" key="1">
    <citation type="journal article" date="2021" name="Sci. Rep.">
        <title>Genome sequencing of the multicellular alga Astrephomene provides insights into convergent evolution of germ-soma differentiation.</title>
        <authorList>
            <person name="Yamashita S."/>
            <person name="Yamamoto K."/>
            <person name="Matsuzaki R."/>
            <person name="Suzuki S."/>
            <person name="Yamaguchi H."/>
            <person name="Hirooka S."/>
            <person name="Minakuchi Y."/>
            <person name="Miyagishima S."/>
            <person name="Kawachi M."/>
            <person name="Toyoda A."/>
            <person name="Nozaki H."/>
        </authorList>
    </citation>
    <scope>NUCLEOTIDE SEQUENCE [LARGE SCALE GENOMIC DNA]</scope>
    <source>
        <strain evidence="3 4">NIES-4017</strain>
    </source>
</reference>
<name>A0AAD3E196_9CHLO</name>
<feature type="region of interest" description="Disordered" evidence="1">
    <location>
        <begin position="1041"/>
        <end position="1075"/>
    </location>
</feature>
<dbReference type="EMBL" id="BMAR01000040">
    <property type="protein sequence ID" value="GFR50637.1"/>
    <property type="molecule type" value="Genomic_DNA"/>
</dbReference>
<feature type="region of interest" description="Disordered" evidence="1">
    <location>
        <begin position="2878"/>
        <end position="2900"/>
    </location>
</feature>
<feature type="compositionally biased region" description="Gly residues" evidence="1">
    <location>
        <begin position="3334"/>
        <end position="3343"/>
    </location>
</feature>
<dbReference type="PANTHER" id="PTHR43081:SF1">
    <property type="entry name" value="ADENYLATE CYCLASE, TERMINAL-DIFFERENTIATION SPECIFIC"/>
    <property type="match status" value="1"/>
</dbReference>
<dbReference type="Proteomes" id="UP001054857">
    <property type="component" value="Unassembled WGS sequence"/>
</dbReference>
<feature type="region of interest" description="Disordered" evidence="1">
    <location>
        <begin position="3740"/>
        <end position="3779"/>
    </location>
</feature>
<feature type="compositionally biased region" description="Acidic residues" evidence="1">
    <location>
        <begin position="1426"/>
        <end position="1447"/>
    </location>
</feature>
<feature type="region of interest" description="Disordered" evidence="1">
    <location>
        <begin position="844"/>
        <end position="866"/>
    </location>
</feature>
<feature type="region of interest" description="Disordered" evidence="1">
    <location>
        <begin position="2183"/>
        <end position="2202"/>
    </location>
</feature>
<gene>
    <name evidence="3" type="ORF">Agub_g12884</name>
</gene>
<feature type="region of interest" description="Disordered" evidence="1">
    <location>
        <begin position="2293"/>
        <end position="2367"/>
    </location>
</feature>
<feature type="region of interest" description="Disordered" evidence="1">
    <location>
        <begin position="2006"/>
        <end position="2058"/>
    </location>
</feature>
<dbReference type="SUPFAM" id="SSF55073">
    <property type="entry name" value="Nucleotide cyclase"/>
    <property type="match status" value="2"/>
</dbReference>
<dbReference type="Gene3D" id="3.40.190.10">
    <property type="entry name" value="Periplasmic binding protein-like II"/>
    <property type="match status" value="2"/>
</dbReference>
<feature type="compositionally biased region" description="Polar residues" evidence="1">
    <location>
        <begin position="3636"/>
        <end position="3645"/>
    </location>
</feature>
<proteinExistence type="predicted"/>
<feature type="compositionally biased region" description="Low complexity" evidence="1">
    <location>
        <begin position="469"/>
        <end position="490"/>
    </location>
</feature>
<feature type="compositionally biased region" description="Polar residues" evidence="1">
    <location>
        <begin position="1041"/>
        <end position="1058"/>
    </location>
</feature>
<dbReference type="Gene3D" id="3.30.70.1230">
    <property type="entry name" value="Nucleotide cyclase"/>
    <property type="match status" value="3"/>
</dbReference>
<feature type="compositionally biased region" description="Gly residues" evidence="1">
    <location>
        <begin position="1059"/>
        <end position="1071"/>
    </location>
</feature>
<feature type="compositionally biased region" description="Low complexity" evidence="1">
    <location>
        <begin position="3926"/>
        <end position="3969"/>
    </location>
</feature>
<evidence type="ECO:0000256" key="1">
    <source>
        <dbReference type="SAM" id="MobiDB-lite"/>
    </source>
</evidence>
<feature type="non-terminal residue" evidence="3">
    <location>
        <position position="4051"/>
    </location>
</feature>
<feature type="compositionally biased region" description="Polar residues" evidence="1">
    <location>
        <begin position="3362"/>
        <end position="3374"/>
    </location>
</feature>